<name>A0ABT2SSK4_9FIRM</name>
<dbReference type="Proteomes" id="UP001208364">
    <property type="component" value="Unassembled WGS sequence"/>
</dbReference>
<dbReference type="RefSeq" id="WP_147579861.1">
    <property type="nucleotide sequence ID" value="NZ_JAOQJR010000003.1"/>
</dbReference>
<evidence type="ECO:0000313" key="1">
    <source>
        <dbReference type="EMBL" id="MCU6737822.1"/>
    </source>
</evidence>
<keyword evidence="2" id="KW-1185">Reference proteome</keyword>
<comment type="caution">
    <text evidence="1">The sequence shown here is derived from an EMBL/GenBank/DDBJ whole genome shotgun (WGS) entry which is preliminary data.</text>
</comment>
<dbReference type="EMBL" id="JAOQJR010000003">
    <property type="protein sequence ID" value="MCU6737822.1"/>
    <property type="molecule type" value="Genomic_DNA"/>
</dbReference>
<protein>
    <recommendedName>
        <fullName evidence="3">DUF4365 domain-containing protein</fullName>
    </recommendedName>
</protein>
<proteinExistence type="predicted"/>
<accession>A0ABT2SSK4</accession>
<sequence>MENDVPSNGTIEHISINNLENTILKCNKLQTFISSNDKTPSWDGEVFIYGSSKKIKSNLIGKANVQVKGKWRKDITKIVKEISYQISVDDLKNYKDNGGTIFFVVYCNYQNFSIFYTSLLPIDIEELLKNKEHQKSISVKLGLFPMDNSDEIFNVFYEFYENSKKQHQISHKIINNFSRGILDSERYNLVMSYSNLKLQTKEEMMKHILTHPTYSYIHDNELGIDSVYKKINFDTIVEECPEEICVDGKVLFNKLHYEYDKNGLSKIKIGKYIYLDIHNKKFHFSVAKTLLEQIKNLQYIEHVMQNNDNVIKIDNSKLMLSHDNIKKILFNLMDIQNALKKMHVKKDLVLEELTANEWNKLIAFSKSILYGEEIPYYIPDDGQIGIFECNNINLLISCERAHNGKYIIHDFFSSDSKCKNKEKIDEYLKWVSYGDYFDNFEINNVFSTIEALNKDGRANEAINDTVILLIINFDSSKNKNLLILGSRLLENILKTVEDTDSNYIYKINLLQIFKRQRNLTNEENIYLVDLKQRKKDKFCKICCDILLENYREAEIEIKTLSTKEKNDLGKLPIYKLYELETNDSK</sequence>
<reference evidence="1 2" key="1">
    <citation type="journal article" date="2021" name="ISME Commun">
        <title>Automated analysis of genomic sequences facilitates high-throughput and comprehensive description of bacteria.</title>
        <authorList>
            <person name="Hitch T.C.A."/>
        </authorList>
    </citation>
    <scope>NUCLEOTIDE SEQUENCE [LARGE SCALE GENOMIC DNA]</scope>
    <source>
        <strain evidence="1 2">H4_15</strain>
    </source>
</reference>
<organism evidence="1 2">
    <name type="scientific">[Clostridium] ammoniilyticum</name>
    <dbReference type="NCBI Taxonomy" id="2981784"/>
    <lineage>
        <taxon>Bacteria</taxon>
        <taxon>Bacillati</taxon>
        <taxon>Bacillota</taxon>
        <taxon>Erysipelotrichia</taxon>
        <taxon>Erysipelotrichales</taxon>
        <taxon>Coprobacillaceae</taxon>
        <taxon>Faecalibacillus</taxon>
    </lineage>
</organism>
<evidence type="ECO:0000313" key="2">
    <source>
        <dbReference type="Proteomes" id="UP001208364"/>
    </source>
</evidence>
<evidence type="ECO:0008006" key="3">
    <source>
        <dbReference type="Google" id="ProtNLM"/>
    </source>
</evidence>
<gene>
    <name evidence="1" type="ORF">OCV55_03900</name>
</gene>